<evidence type="ECO:0000256" key="1">
    <source>
        <dbReference type="SAM" id="Coils"/>
    </source>
</evidence>
<proteinExistence type="predicted"/>
<sequence length="81" mass="9536">MVWNTRRMKYCLDTEEHMGSLGENLVLGTKDIGENRVLLVKVILEEQVYLDESIQELDSLNSRIQELEAQLCEEDEECKRY</sequence>
<dbReference type="Proteomes" id="UP000053144">
    <property type="component" value="Chromosome 4"/>
</dbReference>
<evidence type="ECO:0000313" key="3">
    <source>
        <dbReference type="Proteomes" id="UP000053144"/>
    </source>
</evidence>
<organism evidence="2 3">
    <name type="scientific">Phaseolus angularis</name>
    <name type="common">Azuki bean</name>
    <name type="synonym">Vigna angularis</name>
    <dbReference type="NCBI Taxonomy" id="3914"/>
    <lineage>
        <taxon>Eukaryota</taxon>
        <taxon>Viridiplantae</taxon>
        <taxon>Streptophyta</taxon>
        <taxon>Embryophyta</taxon>
        <taxon>Tracheophyta</taxon>
        <taxon>Spermatophyta</taxon>
        <taxon>Magnoliopsida</taxon>
        <taxon>eudicotyledons</taxon>
        <taxon>Gunneridae</taxon>
        <taxon>Pentapetalae</taxon>
        <taxon>rosids</taxon>
        <taxon>fabids</taxon>
        <taxon>Fabales</taxon>
        <taxon>Fabaceae</taxon>
        <taxon>Papilionoideae</taxon>
        <taxon>50 kb inversion clade</taxon>
        <taxon>NPAAA clade</taxon>
        <taxon>indigoferoid/millettioid clade</taxon>
        <taxon>Phaseoleae</taxon>
        <taxon>Vigna</taxon>
    </lineage>
</organism>
<keyword evidence="1" id="KW-0175">Coiled coil</keyword>
<dbReference type="AlphaFoldDB" id="A0A0L9UG63"/>
<dbReference type="Gramene" id="KOM41738">
    <property type="protein sequence ID" value="KOM41738"/>
    <property type="gene ID" value="LR48_Vigan04g193600"/>
</dbReference>
<dbReference type="EMBL" id="CM003374">
    <property type="protein sequence ID" value="KOM41738.1"/>
    <property type="molecule type" value="Genomic_DNA"/>
</dbReference>
<evidence type="ECO:0000313" key="2">
    <source>
        <dbReference type="EMBL" id="KOM41738.1"/>
    </source>
</evidence>
<feature type="coiled-coil region" evidence="1">
    <location>
        <begin position="50"/>
        <end position="77"/>
    </location>
</feature>
<name>A0A0L9UG63_PHAAN</name>
<protein>
    <submittedName>
        <fullName evidence="2">Uncharacterized protein</fullName>
    </submittedName>
</protein>
<reference evidence="3" key="1">
    <citation type="journal article" date="2015" name="Proc. Natl. Acad. Sci. U.S.A.">
        <title>Genome sequencing of adzuki bean (Vigna angularis) provides insight into high starch and low fat accumulation and domestication.</title>
        <authorList>
            <person name="Yang K."/>
            <person name="Tian Z."/>
            <person name="Chen C."/>
            <person name="Luo L."/>
            <person name="Zhao B."/>
            <person name="Wang Z."/>
            <person name="Yu L."/>
            <person name="Li Y."/>
            <person name="Sun Y."/>
            <person name="Li W."/>
            <person name="Chen Y."/>
            <person name="Li Y."/>
            <person name="Zhang Y."/>
            <person name="Ai D."/>
            <person name="Zhao J."/>
            <person name="Shang C."/>
            <person name="Ma Y."/>
            <person name="Wu B."/>
            <person name="Wang M."/>
            <person name="Gao L."/>
            <person name="Sun D."/>
            <person name="Zhang P."/>
            <person name="Guo F."/>
            <person name="Wang W."/>
            <person name="Li Y."/>
            <person name="Wang J."/>
            <person name="Varshney R.K."/>
            <person name="Wang J."/>
            <person name="Ling H.Q."/>
            <person name="Wan P."/>
        </authorList>
    </citation>
    <scope>NUCLEOTIDE SEQUENCE</scope>
    <source>
        <strain evidence="3">cv. Jingnong 6</strain>
    </source>
</reference>
<accession>A0A0L9UG63</accession>
<gene>
    <name evidence="2" type="ORF">LR48_Vigan04g193600</name>
</gene>